<dbReference type="Proteomes" id="UP000056750">
    <property type="component" value="Chromosome"/>
</dbReference>
<dbReference type="RefSeq" id="WP_013785529.1">
    <property type="nucleotide sequence ID" value="NZ_CANLMS010000002.1"/>
</dbReference>
<dbReference type="GO" id="GO:0043093">
    <property type="term" value="P:FtsZ-dependent cytokinesis"/>
    <property type="evidence" value="ECO:0007669"/>
    <property type="project" value="UniProtKB-UniRule"/>
</dbReference>
<dbReference type="GO" id="GO:0030428">
    <property type="term" value="C:cell septum"/>
    <property type="evidence" value="ECO:0007669"/>
    <property type="project" value="TreeGrafter"/>
</dbReference>
<comment type="subcellular location">
    <subcellularLocation>
        <location evidence="7">Cell inner membrane</location>
        <topology evidence="7">Single-pass type II membrane protein</topology>
    </subcellularLocation>
    <text evidence="7">Localizes to the division septum.</text>
</comment>
<dbReference type="InterPro" id="IPR023081">
    <property type="entry name" value="Cell_div_FtsB"/>
</dbReference>
<accession>A0AAW7Z290</accession>
<dbReference type="InterPro" id="IPR007060">
    <property type="entry name" value="FtsL/DivIC"/>
</dbReference>
<dbReference type="HAMAP" id="MF_00599">
    <property type="entry name" value="FtsB"/>
    <property type="match status" value="1"/>
</dbReference>
<evidence type="ECO:0000256" key="4">
    <source>
        <dbReference type="ARBA" id="ARBA00022989"/>
    </source>
</evidence>
<feature type="transmembrane region" description="Helical" evidence="8">
    <location>
        <begin position="6"/>
        <end position="24"/>
    </location>
</feature>
<reference evidence="10" key="2">
    <citation type="submission" date="2023-07" db="EMBL/GenBank/DDBJ databases">
        <title>Genome content predicts the carbon catabolic preferences of heterotrophic bacteria.</title>
        <authorList>
            <person name="Gralka M."/>
        </authorList>
    </citation>
    <scope>NUCLEOTIDE SEQUENCE</scope>
    <source>
        <strain evidence="10">F2M12</strain>
    </source>
</reference>
<reference evidence="9 11" key="1">
    <citation type="submission" date="2015-12" db="EMBL/GenBank/DDBJ databases">
        <title>Intraspecies pangenome expansion in the marine bacterium Alteromonas.</title>
        <authorList>
            <person name="Lopez-Perez M."/>
            <person name="Rodriguez-Valera F."/>
        </authorList>
    </citation>
    <scope>NUCLEOTIDE SEQUENCE [LARGE SCALE GENOMIC DNA]</scope>
    <source>
        <strain evidence="9 11">LMG 21861</strain>
    </source>
</reference>
<keyword evidence="3 7" id="KW-0812">Transmembrane</keyword>
<dbReference type="GeneID" id="83256824"/>
<organism evidence="10 12">
    <name type="scientific">Alteromonas stellipolaris</name>
    <dbReference type="NCBI Taxonomy" id="233316"/>
    <lineage>
        <taxon>Bacteria</taxon>
        <taxon>Pseudomonadati</taxon>
        <taxon>Pseudomonadota</taxon>
        <taxon>Gammaproteobacteria</taxon>
        <taxon>Alteromonadales</taxon>
        <taxon>Alteromonadaceae</taxon>
        <taxon>Alteromonas/Salinimonas group</taxon>
        <taxon>Alteromonas</taxon>
    </lineage>
</organism>
<dbReference type="EMBL" id="CP013926">
    <property type="protein sequence ID" value="AMJ76272.1"/>
    <property type="molecule type" value="Genomic_DNA"/>
</dbReference>
<dbReference type="GO" id="GO:0005886">
    <property type="term" value="C:plasma membrane"/>
    <property type="evidence" value="ECO:0007669"/>
    <property type="project" value="UniProtKB-SubCell"/>
</dbReference>
<dbReference type="Proteomes" id="UP001170717">
    <property type="component" value="Unassembled WGS sequence"/>
</dbReference>
<evidence type="ECO:0000256" key="1">
    <source>
        <dbReference type="ARBA" id="ARBA00022475"/>
    </source>
</evidence>
<keyword evidence="1 7" id="KW-1003">Cell membrane</keyword>
<sequence>MWQDKWLPIVLITLLGLLQYRLWFGKNSIPDYLSREQEVKTQAQQNANLAQRNALLNADITDLKVGLEAIEERARNELGLIKQGETFYRILPPETK</sequence>
<keyword evidence="5 7" id="KW-0472">Membrane</keyword>
<name>A0AAW7Z290_9ALTE</name>
<comment type="subunit">
    <text evidence="7">Part of a complex composed of FtsB, FtsL and FtsQ.</text>
</comment>
<evidence type="ECO:0000313" key="11">
    <source>
        <dbReference type="Proteomes" id="UP000056750"/>
    </source>
</evidence>
<dbReference type="Pfam" id="PF04977">
    <property type="entry name" value="DivIC"/>
    <property type="match status" value="1"/>
</dbReference>
<dbReference type="EMBL" id="JAUOQI010000002">
    <property type="protein sequence ID" value="MDO6576593.1"/>
    <property type="molecule type" value="Genomic_DNA"/>
</dbReference>
<keyword evidence="2 7" id="KW-0132">Cell division</keyword>
<evidence type="ECO:0000256" key="7">
    <source>
        <dbReference type="HAMAP-Rule" id="MF_00599"/>
    </source>
</evidence>
<evidence type="ECO:0000256" key="6">
    <source>
        <dbReference type="ARBA" id="ARBA00023306"/>
    </source>
</evidence>
<dbReference type="KEGG" id="asq:AVL57_04035"/>
<protein>
    <recommendedName>
        <fullName evidence="7">Cell division protein FtsB</fullName>
    </recommendedName>
</protein>
<dbReference type="AlphaFoldDB" id="A0AAW7Z290"/>
<feature type="topological domain" description="Periplasmic" evidence="7">
    <location>
        <begin position="25"/>
        <end position="96"/>
    </location>
</feature>
<dbReference type="PANTHER" id="PTHR37485">
    <property type="entry name" value="CELL DIVISION PROTEIN FTSB"/>
    <property type="match status" value="1"/>
</dbReference>
<evidence type="ECO:0000256" key="2">
    <source>
        <dbReference type="ARBA" id="ARBA00022618"/>
    </source>
</evidence>
<dbReference type="GO" id="GO:0032153">
    <property type="term" value="C:cell division site"/>
    <property type="evidence" value="ECO:0007669"/>
    <property type="project" value="UniProtKB-UniRule"/>
</dbReference>
<evidence type="ECO:0000313" key="9">
    <source>
        <dbReference type="EMBL" id="AMJ76272.1"/>
    </source>
</evidence>
<keyword evidence="6 7" id="KW-0131">Cell cycle</keyword>
<comment type="function">
    <text evidence="7">Essential cell division protein. May link together the upstream cell division proteins, which are predominantly cytoplasmic, with the downstream cell division proteins, which are predominantly periplasmic.</text>
</comment>
<keyword evidence="7" id="KW-0997">Cell inner membrane</keyword>
<dbReference type="NCBIfam" id="NF002058">
    <property type="entry name" value="PRK00888.1"/>
    <property type="match status" value="1"/>
</dbReference>
<gene>
    <name evidence="7 10" type="primary">ftsB</name>
    <name evidence="9" type="ORF">AVL57_04035</name>
    <name evidence="10" type="ORF">Q4527_04285</name>
</gene>
<evidence type="ECO:0000313" key="10">
    <source>
        <dbReference type="EMBL" id="MDO6576593.1"/>
    </source>
</evidence>
<keyword evidence="11" id="KW-1185">Reference proteome</keyword>
<evidence type="ECO:0000256" key="5">
    <source>
        <dbReference type="ARBA" id="ARBA00023136"/>
    </source>
</evidence>
<dbReference type="PANTHER" id="PTHR37485:SF1">
    <property type="entry name" value="CELL DIVISION PROTEIN FTSB"/>
    <property type="match status" value="1"/>
</dbReference>
<evidence type="ECO:0000256" key="3">
    <source>
        <dbReference type="ARBA" id="ARBA00022692"/>
    </source>
</evidence>
<comment type="similarity">
    <text evidence="7">Belongs to the FtsB family.</text>
</comment>
<feature type="topological domain" description="Cytoplasmic" evidence="7">
    <location>
        <begin position="1"/>
        <end position="6"/>
    </location>
</feature>
<keyword evidence="4 7" id="KW-1133">Transmembrane helix</keyword>
<proteinExistence type="inferred from homology"/>
<evidence type="ECO:0000256" key="8">
    <source>
        <dbReference type="SAM" id="Phobius"/>
    </source>
</evidence>
<evidence type="ECO:0000313" key="12">
    <source>
        <dbReference type="Proteomes" id="UP001170717"/>
    </source>
</evidence>